<dbReference type="EMBL" id="NMPR01000174">
    <property type="protein sequence ID" value="KAA8628586.1"/>
    <property type="molecule type" value="Genomic_DNA"/>
</dbReference>
<organism evidence="4 5">
    <name type="scientific">Sordaria macrospora</name>
    <dbReference type="NCBI Taxonomy" id="5147"/>
    <lineage>
        <taxon>Eukaryota</taxon>
        <taxon>Fungi</taxon>
        <taxon>Dikarya</taxon>
        <taxon>Ascomycota</taxon>
        <taxon>Pezizomycotina</taxon>
        <taxon>Sordariomycetes</taxon>
        <taxon>Sordariomycetidae</taxon>
        <taxon>Sordariales</taxon>
        <taxon>Sordariaceae</taxon>
        <taxon>Sordaria</taxon>
    </lineage>
</organism>
<dbReference type="AlphaFoldDB" id="A0A8S8ZIB9"/>
<dbReference type="VEuPathDB" id="FungiDB:SMAC_08911"/>
<name>A0A8S8ZIB9_SORMA</name>
<feature type="repeat" description="ANK" evidence="3">
    <location>
        <begin position="85"/>
        <end position="117"/>
    </location>
</feature>
<evidence type="ECO:0000256" key="1">
    <source>
        <dbReference type="ARBA" id="ARBA00022737"/>
    </source>
</evidence>
<comment type="caution">
    <text evidence="4">The sequence shown here is derived from an EMBL/GenBank/DDBJ whole genome shotgun (WGS) entry which is preliminary data.</text>
</comment>
<evidence type="ECO:0000313" key="5">
    <source>
        <dbReference type="Proteomes" id="UP000433876"/>
    </source>
</evidence>
<dbReference type="SUPFAM" id="SSF48403">
    <property type="entry name" value="Ankyrin repeat"/>
    <property type="match status" value="1"/>
</dbReference>
<sequence length="383" mass="41953">MASSPSTLSSKPGYQTHISETFTGARPFTLPPDSGFSLNLNLTDLIDAQDDQGRTPVHYVTIQNDFYSLYLLAEKGANLDMADTDGRTALHIASKQGQLSMVDYLLEKRVWLEGWDKRGLTALHLAAMKGHTEAVRSMLRVAAQRGIRDLRNMQEDFYSRTSLHYAVLTVRLETVKALVEELGDGGCVSRTGKKDASGHLDILDHQGRTALHVACTILAQNQTQSQEQGQSHHEISRAASAIVGVLMDAGASLDIRDFQGRTALHLACAIMSRVQMQTREHGNTGHDINHLASLTVSTLVDAGAKLDIQDDMGCTPLMYAAQGAHLGAIRCLVDKDSNVDAVDGQQWTARDYAEHGAPQGQDRDEVLRILSPSRLMDPFLRLQ</sequence>
<keyword evidence="2 3" id="KW-0040">ANK repeat</keyword>
<feature type="repeat" description="ANK" evidence="3">
    <location>
        <begin position="118"/>
        <end position="150"/>
    </location>
</feature>
<evidence type="ECO:0008006" key="6">
    <source>
        <dbReference type="Google" id="ProtNLM"/>
    </source>
</evidence>
<dbReference type="Gene3D" id="1.25.40.20">
    <property type="entry name" value="Ankyrin repeat-containing domain"/>
    <property type="match status" value="3"/>
</dbReference>
<keyword evidence="1" id="KW-0677">Repeat</keyword>
<dbReference type="PRINTS" id="PR01415">
    <property type="entry name" value="ANKYRIN"/>
</dbReference>
<feature type="repeat" description="ANK" evidence="3">
    <location>
        <begin position="52"/>
        <end position="84"/>
    </location>
</feature>
<dbReference type="Pfam" id="PF12796">
    <property type="entry name" value="Ank_2"/>
    <property type="match status" value="3"/>
</dbReference>
<dbReference type="InterPro" id="IPR036770">
    <property type="entry name" value="Ankyrin_rpt-contain_sf"/>
</dbReference>
<dbReference type="SMART" id="SM00248">
    <property type="entry name" value="ANK"/>
    <property type="match status" value="7"/>
</dbReference>
<feature type="repeat" description="ANK" evidence="3">
    <location>
        <begin position="312"/>
        <end position="344"/>
    </location>
</feature>
<evidence type="ECO:0000256" key="3">
    <source>
        <dbReference type="PROSITE-ProRule" id="PRU00023"/>
    </source>
</evidence>
<dbReference type="PANTHER" id="PTHR24198">
    <property type="entry name" value="ANKYRIN REPEAT AND PROTEIN KINASE DOMAIN-CONTAINING PROTEIN"/>
    <property type="match status" value="1"/>
</dbReference>
<accession>A0A8S8ZIB9</accession>
<reference evidence="4 5" key="1">
    <citation type="submission" date="2017-07" db="EMBL/GenBank/DDBJ databases">
        <title>Genome sequence of the Sordaria macrospora wild type strain R19027.</title>
        <authorList>
            <person name="Nowrousian M."/>
            <person name="Teichert I."/>
            <person name="Kueck U."/>
        </authorList>
    </citation>
    <scope>NUCLEOTIDE SEQUENCE [LARGE SCALE GENOMIC DNA]</scope>
    <source>
        <strain evidence="4 5">R19027</strain>
        <tissue evidence="4">Mycelium</tissue>
    </source>
</reference>
<dbReference type="PROSITE" id="PS50297">
    <property type="entry name" value="ANK_REP_REGION"/>
    <property type="match status" value="4"/>
</dbReference>
<protein>
    <recommendedName>
        <fullName evidence="6">Ankyrin repeat protein</fullName>
    </recommendedName>
</protein>
<dbReference type="InterPro" id="IPR002110">
    <property type="entry name" value="Ankyrin_rpt"/>
</dbReference>
<proteinExistence type="predicted"/>
<dbReference type="Proteomes" id="UP000433876">
    <property type="component" value="Unassembled WGS sequence"/>
</dbReference>
<dbReference type="PROSITE" id="PS50088">
    <property type="entry name" value="ANK_REPEAT"/>
    <property type="match status" value="4"/>
</dbReference>
<evidence type="ECO:0000256" key="2">
    <source>
        <dbReference type="ARBA" id="ARBA00023043"/>
    </source>
</evidence>
<gene>
    <name evidence="4" type="ORF">SMACR_08911</name>
</gene>
<dbReference type="PANTHER" id="PTHR24198:SF165">
    <property type="entry name" value="ANKYRIN REPEAT-CONTAINING PROTEIN-RELATED"/>
    <property type="match status" value="1"/>
</dbReference>
<evidence type="ECO:0000313" key="4">
    <source>
        <dbReference type="EMBL" id="KAA8628586.1"/>
    </source>
</evidence>